<dbReference type="InterPro" id="IPR052004">
    <property type="entry name" value="Dynein_assembly_factor_4"/>
</dbReference>
<organism evidence="3">
    <name type="scientific">Aphanomyces stellatus</name>
    <dbReference type="NCBI Taxonomy" id="120398"/>
    <lineage>
        <taxon>Eukaryota</taxon>
        <taxon>Sar</taxon>
        <taxon>Stramenopiles</taxon>
        <taxon>Oomycota</taxon>
        <taxon>Saprolegniomycetes</taxon>
        <taxon>Saprolegniales</taxon>
        <taxon>Verrucalvaceae</taxon>
        <taxon>Aphanomyces</taxon>
    </lineage>
</organism>
<dbReference type="GO" id="GO:0003341">
    <property type="term" value="P:cilium movement"/>
    <property type="evidence" value="ECO:0007669"/>
    <property type="project" value="TreeGrafter"/>
</dbReference>
<dbReference type="InterPro" id="IPR048696">
    <property type="entry name" value="SHQ1-like_CS"/>
</dbReference>
<dbReference type="InterPro" id="IPR011990">
    <property type="entry name" value="TPR-like_helical_dom_sf"/>
</dbReference>
<feature type="domain" description="CS" evidence="2">
    <location>
        <begin position="2"/>
        <end position="86"/>
    </location>
</feature>
<dbReference type="AlphaFoldDB" id="A0A6A4YP76"/>
<dbReference type="GO" id="GO:0036159">
    <property type="term" value="P:inner dynein arm assembly"/>
    <property type="evidence" value="ECO:0007669"/>
    <property type="project" value="TreeGrafter"/>
</dbReference>
<dbReference type="SUPFAM" id="SSF49764">
    <property type="entry name" value="HSP20-like chaperones"/>
    <property type="match status" value="1"/>
</dbReference>
<dbReference type="PANTHER" id="PTHR46492">
    <property type="entry name" value="DYNEIN ASSEMBLY FACTOR 4, AXONEMAL"/>
    <property type="match status" value="1"/>
</dbReference>
<sequence length="360" mass="41005">MPLVPQYAWEEDAASIALRIPLKGVSHKEVDIYVADLLLKINFKPYVLLLDLFGSVVHENASVKFIDGTLHIAIPKKDKGVWKQLCFEGHKHALLTRRKESMQRKEEYEQQLGEKRKDAKYNNERKTLRDQMALEERERQRLDDLKEDEKQREEDAMYQTFHDLQTSQAQPRAVAKQRTVAKPPAVIEMQNGVFDIPEVDSEDELDNNDGASDTASEDNNATETAPLAPEPKVEPPLTHVEEEDVIYLPPPRCTAQNKIAFTPRVFPTPSRESKAAEEEDWLLKNRKHLKTHKGLHASAAAQDISESDPVWLKAKGDDFYRNKDFRSAINAYSDALSVDSSLTPCLSNRAACYLHVGEYQ</sequence>
<accession>A0A6A4YP76</accession>
<feature type="region of interest" description="Disordered" evidence="1">
    <location>
        <begin position="100"/>
        <end position="155"/>
    </location>
</feature>
<dbReference type="PANTHER" id="PTHR46492:SF1">
    <property type="entry name" value="DYNEIN AXONEMAL ASSEMBLY FACTOR 4"/>
    <property type="match status" value="1"/>
</dbReference>
<dbReference type="OrthoDB" id="348005at2759"/>
<feature type="non-terminal residue" evidence="3">
    <location>
        <position position="360"/>
    </location>
</feature>
<evidence type="ECO:0000259" key="2">
    <source>
        <dbReference type="PROSITE" id="PS51203"/>
    </source>
</evidence>
<feature type="region of interest" description="Disordered" evidence="1">
    <location>
        <begin position="199"/>
        <end position="236"/>
    </location>
</feature>
<dbReference type="InterPro" id="IPR007052">
    <property type="entry name" value="CS_dom"/>
</dbReference>
<protein>
    <recommendedName>
        <fullName evidence="2">CS domain-containing protein</fullName>
    </recommendedName>
</protein>
<proteinExistence type="predicted"/>
<dbReference type="InterPro" id="IPR008978">
    <property type="entry name" value="HSP20-like_chaperone"/>
</dbReference>
<evidence type="ECO:0000313" key="3">
    <source>
        <dbReference type="EMBL" id="KAF0697021.1"/>
    </source>
</evidence>
<dbReference type="SUPFAM" id="SSF48452">
    <property type="entry name" value="TPR-like"/>
    <property type="match status" value="1"/>
</dbReference>
<dbReference type="GO" id="GO:0036158">
    <property type="term" value="P:outer dynein arm assembly"/>
    <property type="evidence" value="ECO:0007669"/>
    <property type="project" value="TreeGrafter"/>
</dbReference>
<feature type="compositionally biased region" description="Polar residues" evidence="1">
    <location>
        <begin position="209"/>
        <end position="223"/>
    </location>
</feature>
<gene>
    <name evidence="3" type="ORF">As57867_012204</name>
</gene>
<dbReference type="Gene3D" id="1.25.40.10">
    <property type="entry name" value="Tetratricopeptide repeat domain"/>
    <property type="match status" value="1"/>
</dbReference>
<reference evidence="3" key="1">
    <citation type="submission" date="2019-06" db="EMBL/GenBank/DDBJ databases">
        <title>Genomics analysis of Aphanomyces spp. identifies a new class of oomycete effector associated with host adaptation.</title>
        <authorList>
            <person name="Gaulin E."/>
        </authorList>
    </citation>
    <scope>NUCLEOTIDE SEQUENCE</scope>
    <source>
        <strain evidence="3">CBS 578.67</strain>
    </source>
</reference>
<name>A0A6A4YP76_9STRA</name>
<evidence type="ECO:0000256" key="1">
    <source>
        <dbReference type="SAM" id="MobiDB-lite"/>
    </source>
</evidence>
<dbReference type="Pfam" id="PF21413">
    <property type="entry name" value="SHQ1-like_CS"/>
    <property type="match status" value="1"/>
</dbReference>
<comment type="caution">
    <text evidence="3">The sequence shown here is derived from an EMBL/GenBank/DDBJ whole genome shotgun (WGS) entry which is preliminary data.</text>
</comment>
<dbReference type="PROSITE" id="PS51203">
    <property type="entry name" value="CS"/>
    <property type="match status" value="1"/>
</dbReference>
<dbReference type="EMBL" id="VJMH01005347">
    <property type="protein sequence ID" value="KAF0697021.1"/>
    <property type="molecule type" value="Genomic_DNA"/>
</dbReference>
<dbReference type="Gene3D" id="2.60.40.790">
    <property type="match status" value="1"/>
</dbReference>